<accession>A0A4P6JKE2</accession>
<dbReference type="PANTHER" id="PTHR45033">
    <property type="match status" value="1"/>
</dbReference>
<dbReference type="InterPro" id="IPR020843">
    <property type="entry name" value="ER"/>
</dbReference>
<reference evidence="2 3" key="1">
    <citation type="submission" date="2019-01" db="EMBL/GenBank/DDBJ databases">
        <title>Ktedonosporobacter rubrisoli SCAWS-G2.</title>
        <authorList>
            <person name="Huang Y."/>
            <person name="Yan B."/>
        </authorList>
    </citation>
    <scope>NUCLEOTIDE SEQUENCE [LARGE SCALE GENOMIC DNA]</scope>
    <source>
        <strain evidence="2 3">SCAWS-G2</strain>
    </source>
</reference>
<dbReference type="Pfam" id="PF08240">
    <property type="entry name" value="ADH_N"/>
    <property type="match status" value="1"/>
</dbReference>
<dbReference type="KEGG" id="kbs:EPA93_05695"/>
<dbReference type="EMBL" id="CP035758">
    <property type="protein sequence ID" value="QBD75523.1"/>
    <property type="molecule type" value="Genomic_DNA"/>
</dbReference>
<evidence type="ECO:0000313" key="3">
    <source>
        <dbReference type="Proteomes" id="UP000290365"/>
    </source>
</evidence>
<dbReference type="SMART" id="SM00829">
    <property type="entry name" value="PKS_ER"/>
    <property type="match status" value="1"/>
</dbReference>
<organism evidence="2 3">
    <name type="scientific">Ktedonosporobacter rubrisoli</name>
    <dbReference type="NCBI Taxonomy" id="2509675"/>
    <lineage>
        <taxon>Bacteria</taxon>
        <taxon>Bacillati</taxon>
        <taxon>Chloroflexota</taxon>
        <taxon>Ktedonobacteria</taxon>
        <taxon>Ktedonobacterales</taxon>
        <taxon>Ktedonosporobacteraceae</taxon>
        <taxon>Ktedonosporobacter</taxon>
    </lineage>
</organism>
<dbReference type="Gene3D" id="3.40.50.720">
    <property type="entry name" value="NAD(P)-binding Rossmann-like Domain"/>
    <property type="match status" value="1"/>
</dbReference>
<evidence type="ECO:0000313" key="2">
    <source>
        <dbReference type="EMBL" id="QBD75523.1"/>
    </source>
</evidence>
<name>A0A4P6JKE2_KTERU</name>
<keyword evidence="3" id="KW-1185">Reference proteome</keyword>
<dbReference type="CDD" id="cd08276">
    <property type="entry name" value="MDR7"/>
    <property type="match status" value="1"/>
</dbReference>
<dbReference type="Gene3D" id="3.90.180.10">
    <property type="entry name" value="Medium-chain alcohol dehydrogenases, catalytic domain"/>
    <property type="match status" value="1"/>
</dbReference>
<dbReference type="PANTHER" id="PTHR45033:SF2">
    <property type="entry name" value="ZINC-TYPE ALCOHOL DEHYDROGENASE-LIKE PROTEIN C1773.06C"/>
    <property type="match status" value="1"/>
</dbReference>
<dbReference type="GO" id="GO:0016491">
    <property type="term" value="F:oxidoreductase activity"/>
    <property type="evidence" value="ECO:0007669"/>
    <property type="project" value="InterPro"/>
</dbReference>
<dbReference type="InterPro" id="IPR011032">
    <property type="entry name" value="GroES-like_sf"/>
</dbReference>
<proteinExistence type="predicted"/>
<sequence length="335" mass="36032">MKAFELQGYHLDALRLNERAVPQPGSQEVLIKVKAVSLNFRDALVVRGILQPNLSLPAVPVSDGVGEVVARGKAVKNIQIGDRVAGIFVQEWLAGNLQPGMLQSTLGTPRTGMLQEYVVLPEAGVVRVPEHLSNVQAASLPIAGVTAWHALMEADQVRPGEIVLIQGTGGVSLFALQFAVLAGAKVIITSRDQGKLAQATYLGAATTINVREIPAWDQYVLDLTDGRGVDHVLDVGGTATIERSLQAIRHNGHIHLVGALGGMQAILDLPLLFNKNIRLQAIQTGNRAMFEAMNRALSKHKLKPIVGRTFPFEQAPQAFQALFEGNTFGKIAIHL</sequence>
<dbReference type="SUPFAM" id="SSF50129">
    <property type="entry name" value="GroES-like"/>
    <property type="match status" value="1"/>
</dbReference>
<dbReference type="SUPFAM" id="SSF51735">
    <property type="entry name" value="NAD(P)-binding Rossmann-fold domains"/>
    <property type="match status" value="1"/>
</dbReference>
<dbReference type="AlphaFoldDB" id="A0A4P6JKE2"/>
<dbReference type="InterPro" id="IPR013149">
    <property type="entry name" value="ADH-like_C"/>
</dbReference>
<feature type="domain" description="Enoyl reductase (ER)" evidence="1">
    <location>
        <begin position="9"/>
        <end position="333"/>
    </location>
</feature>
<gene>
    <name evidence="2" type="ORF">EPA93_05695</name>
</gene>
<protein>
    <submittedName>
        <fullName evidence="2">NAD(P)-dependent alcohol dehydrogenase</fullName>
    </submittedName>
</protein>
<dbReference type="InterPro" id="IPR013154">
    <property type="entry name" value="ADH-like_N"/>
</dbReference>
<dbReference type="Pfam" id="PF00107">
    <property type="entry name" value="ADH_zinc_N"/>
    <property type="match status" value="1"/>
</dbReference>
<dbReference type="InterPro" id="IPR052711">
    <property type="entry name" value="Zinc_ADH-like"/>
</dbReference>
<dbReference type="OrthoDB" id="9787435at2"/>
<dbReference type="Proteomes" id="UP000290365">
    <property type="component" value="Chromosome"/>
</dbReference>
<dbReference type="InterPro" id="IPR036291">
    <property type="entry name" value="NAD(P)-bd_dom_sf"/>
</dbReference>
<evidence type="ECO:0000259" key="1">
    <source>
        <dbReference type="SMART" id="SM00829"/>
    </source>
</evidence>